<sequence>MGRFKLNLRFITFLIVWGISTGLFFTFYFNYILKPNIPFELQMFGLVGPIFLIVIPIIGLIRFFRESDVKLAILNSLFVIVYTAFYSVLFMSKTSGIGIELVAIALWFDFLSSLFLLIYSFGNIGYRFGVKIELQQYESEDKTIISLNKSDVSSSLILLFVLFIRISSLFISNVANQVSIDPYTVETGGILLQIMACLIGGAIISIMFALNKP</sequence>
<keyword evidence="1" id="KW-0472">Membrane</keyword>
<dbReference type="AlphaFoldDB" id="A0A0F9CQZ0"/>
<feature type="transmembrane region" description="Helical" evidence="1">
    <location>
        <begin position="12"/>
        <end position="31"/>
    </location>
</feature>
<feature type="transmembrane region" description="Helical" evidence="1">
    <location>
        <begin position="43"/>
        <end position="64"/>
    </location>
</feature>
<comment type="caution">
    <text evidence="2">The sequence shown here is derived from an EMBL/GenBank/DDBJ whole genome shotgun (WGS) entry which is preliminary data.</text>
</comment>
<keyword evidence="1" id="KW-1133">Transmembrane helix</keyword>
<proteinExistence type="predicted"/>
<feature type="transmembrane region" description="Helical" evidence="1">
    <location>
        <begin position="71"/>
        <end position="91"/>
    </location>
</feature>
<reference evidence="2" key="1">
    <citation type="journal article" date="2015" name="Nature">
        <title>Complex archaea that bridge the gap between prokaryotes and eukaryotes.</title>
        <authorList>
            <person name="Spang A."/>
            <person name="Saw J.H."/>
            <person name="Jorgensen S.L."/>
            <person name="Zaremba-Niedzwiedzka K."/>
            <person name="Martijn J."/>
            <person name="Lind A.E."/>
            <person name="van Eijk R."/>
            <person name="Schleper C."/>
            <person name="Guy L."/>
            <person name="Ettema T.J."/>
        </authorList>
    </citation>
    <scope>NUCLEOTIDE SEQUENCE</scope>
</reference>
<dbReference type="EMBL" id="LAZR01034955">
    <property type="protein sequence ID" value="KKL28832.1"/>
    <property type="molecule type" value="Genomic_DNA"/>
</dbReference>
<feature type="transmembrane region" description="Helical" evidence="1">
    <location>
        <begin position="97"/>
        <end position="121"/>
    </location>
</feature>
<keyword evidence="1" id="KW-0812">Transmembrane</keyword>
<accession>A0A0F9CQZ0</accession>
<evidence type="ECO:0000313" key="2">
    <source>
        <dbReference type="EMBL" id="KKL28832.1"/>
    </source>
</evidence>
<gene>
    <name evidence="2" type="ORF">LCGC14_2371190</name>
</gene>
<feature type="transmembrane region" description="Helical" evidence="1">
    <location>
        <begin position="190"/>
        <end position="210"/>
    </location>
</feature>
<feature type="transmembrane region" description="Helical" evidence="1">
    <location>
        <begin position="156"/>
        <end position="175"/>
    </location>
</feature>
<evidence type="ECO:0000256" key="1">
    <source>
        <dbReference type="SAM" id="Phobius"/>
    </source>
</evidence>
<name>A0A0F9CQZ0_9ZZZZ</name>
<organism evidence="2">
    <name type="scientific">marine sediment metagenome</name>
    <dbReference type="NCBI Taxonomy" id="412755"/>
    <lineage>
        <taxon>unclassified sequences</taxon>
        <taxon>metagenomes</taxon>
        <taxon>ecological metagenomes</taxon>
    </lineage>
</organism>
<protein>
    <submittedName>
        <fullName evidence="2">Uncharacterized protein</fullName>
    </submittedName>
</protein>